<keyword evidence="1" id="KW-0479">Metal-binding</keyword>
<gene>
    <name evidence="6" type="ORF">ACHHYP_16634</name>
</gene>
<proteinExistence type="predicted"/>
<dbReference type="SUPFAM" id="SSF55781">
    <property type="entry name" value="GAF domain-like"/>
    <property type="match status" value="1"/>
</dbReference>
<dbReference type="InterPro" id="IPR000306">
    <property type="entry name" value="Znf_FYVE"/>
</dbReference>
<keyword evidence="3" id="KW-0862">Zinc</keyword>
<protein>
    <recommendedName>
        <fullName evidence="5">FYVE-type domain-containing protein</fullName>
    </recommendedName>
</protein>
<dbReference type="STRING" id="1202772.A0A1V9Y6C1"/>
<sequence length="375" mass="41154">MPVDQPLTPLATVHWSDLKRGDEWIDDHARTNCYTCDRKFTLFRRRHHCRMCGEVVCTSCTGFVNMIAAGGPTRSIRICGGCLVKNRARIATDRPAFHRGTTQPISSMAVSAPGVRSRARPQTTYVDSVTACDRPRFSDVSSTHGDEGDDPLHISAETMANLSHSLPPPPMPMNETARLAALRQYNILDTPPERAYQAIADLLAKGYNCPFAGVSFIDADRIWYKAVTGIAVEALPRTVSFCSHAVMTTAPTVILDTAVDPRVMANPLVTGDLHIKFYAAAPIVAEGNHVIGTVFVFDTKPHGAMISETYLSSMARMVRKQLDARIAHPVVETAPVVWRGNDATPNEMHTMLAKLLHRTTETQAQLASQQRAILP</sequence>
<dbReference type="Gene3D" id="3.30.40.10">
    <property type="entry name" value="Zinc/RING finger domain, C3HC4 (zinc finger)"/>
    <property type="match status" value="1"/>
</dbReference>
<dbReference type="PANTHER" id="PTHR43102:SF2">
    <property type="entry name" value="GAF DOMAIN-CONTAINING PROTEIN"/>
    <property type="match status" value="1"/>
</dbReference>
<evidence type="ECO:0000259" key="5">
    <source>
        <dbReference type="PROSITE" id="PS50178"/>
    </source>
</evidence>
<dbReference type="EMBL" id="JNBR01002826">
    <property type="protein sequence ID" value="OQR81246.1"/>
    <property type="molecule type" value="Genomic_DNA"/>
</dbReference>
<dbReference type="AlphaFoldDB" id="A0A1V9Y6C1"/>
<feature type="domain" description="FYVE-type" evidence="5">
    <location>
        <begin position="27"/>
        <end position="87"/>
    </location>
</feature>
<keyword evidence="7" id="KW-1185">Reference proteome</keyword>
<accession>A0A1V9Y6C1</accession>
<evidence type="ECO:0000256" key="2">
    <source>
        <dbReference type="ARBA" id="ARBA00022771"/>
    </source>
</evidence>
<comment type="caution">
    <text evidence="6">The sequence shown here is derived from an EMBL/GenBank/DDBJ whole genome shotgun (WGS) entry which is preliminary data.</text>
</comment>
<organism evidence="6 7">
    <name type="scientific">Achlya hypogyna</name>
    <name type="common">Oomycete</name>
    <name type="synonym">Protoachlya hypogyna</name>
    <dbReference type="NCBI Taxonomy" id="1202772"/>
    <lineage>
        <taxon>Eukaryota</taxon>
        <taxon>Sar</taxon>
        <taxon>Stramenopiles</taxon>
        <taxon>Oomycota</taxon>
        <taxon>Saprolegniomycetes</taxon>
        <taxon>Saprolegniales</taxon>
        <taxon>Achlyaceae</taxon>
        <taxon>Achlya</taxon>
    </lineage>
</organism>
<dbReference type="SMART" id="SM00064">
    <property type="entry name" value="FYVE"/>
    <property type="match status" value="1"/>
</dbReference>
<keyword evidence="2 4" id="KW-0863">Zinc-finger</keyword>
<evidence type="ECO:0000256" key="1">
    <source>
        <dbReference type="ARBA" id="ARBA00022723"/>
    </source>
</evidence>
<dbReference type="InterPro" id="IPR017455">
    <property type="entry name" value="Znf_FYVE-rel"/>
</dbReference>
<dbReference type="PROSITE" id="PS50178">
    <property type="entry name" value="ZF_FYVE"/>
    <property type="match status" value="1"/>
</dbReference>
<dbReference type="InterPro" id="IPR013083">
    <property type="entry name" value="Znf_RING/FYVE/PHD"/>
</dbReference>
<evidence type="ECO:0000313" key="6">
    <source>
        <dbReference type="EMBL" id="OQR81246.1"/>
    </source>
</evidence>
<dbReference type="OrthoDB" id="660555at2759"/>
<dbReference type="Gene3D" id="3.30.450.40">
    <property type="match status" value="1"/>
</dbReference>
<dbReference type="GO" id="GO:0008270">
    <property type="term" value="F:zinc ion binding"/>
    <property type="evidence" value="ECO:0007669"/>
    <property type="project" value="UniProtKB-KW"/>
</dbReference>
<dbReference type="InterPro" id="IPR011011">
    <property type="entry name" value="Znf_FYVE_PHD"/>
</dbReference>
<dbReference type="Pfam" id="PF01363">
    <property type="entry name" value="FYVE"/>
    <property type="match status" value="1"/>
</dbReference>
<reference evidence="6 7" key="1">
    <citation type="journal article" date="2014" name="Genome Biol. Evol.">
        <title>The secreted proteins of Achlya hypogyna and Thraustotheca clavata identify the ancestral oomycete secretome and reveal gene acquisitions by horizontal gene transfer.</title>
        <authorList>
            <person name="Misner I."/>
            <person name="Blouin N."/>
            <person name="Leonard G."/>
            <person name="Richards T.A."/>
            <person name="Lane C.E."/>
        </authorList>
    </citation>
    <scope>NUCLEOTIDE SEQUENCE [LARGE SCALE GENOMIC DNA]</scope>
    <source>
        <strain evidence="6 7">ATCC 48635</strain>
    </source>
</reference>
<dbReference type="Proteomes" id="UP000243579">
    <property type="component" value="Unassembled WGS sequence"/>
</dbReference>
<dbReference type="Pfam" id="PF01590">
    <property type="entry name" value="GAF"/>
    <property type="match status" value="1"/>
</dbReference>
<evidence type="ECO:0000256" key="4">
    <source>
        <dbReference type="PROSITE-ProRule" id="PRU00091"/>
    </source>
</evidence>
<name>A0A1V9Y6C1_ACHHY</name>
<dbReference type="PANTHER" id="PTHR43102">
    <property type="entry name" value="SLR1143 PROTEIN"/>
    <property type="match status" value="1"/>
</dbReference>
<evidence type="ECO:0000313" key="7">
    <source>
        <dbReference type="Proteomes" id="UP000243579"/>
    </source>
</evidence>
<dbReference type="InterPro" id="IPR029016">
    <property type="entry name" value="GAF-like_dom_sf"/>
</dbReference>
<evidence type="ECO:0000256" key="3">
    <source>
        <dbReference type="ARBA" id="ARBA00022833"/>
    </source>
</evidence>
<dbReference type="SUPFAM" id="SSF57903">
    <property type="entry name" value="FYVE/PHD zinc finger"/>
    <property type="match status" value="1"/>
</dbReference>
<dbReference type="InterPro" id="IPR003018">
    <property type="entry name" value="GAF"/>
</dbReference>